<evidence type="ECO:0000313" key="2">
    <source>
        <dbReference type="Proteomes" id="UP000295231"/>
    </source>
</evidence>
<dbReference type="InterPro" id="IPR006523">
    <property type="entry name" value="RinA"/>
</dbReference>
<sequence length="158" mass="18499">MTKIMLRHIIKQNNNQNKTQRMIMLSKANIVLLDSILSNYRHIPGRIARRKLEIETEHAPSDINRQVAKTNQINRRTEWLVTQFDSDIRIKSLENQQKAVENTLSTLDDDLKDLFYLHWVRGLSEDEIADLRGISKKSLNKKIVRILEIFAFEMGITS</sequence>
<dbReference type="InterPro" id="IPR036388">
    <property type="entry name" value="WH-like_DNA-bd_sf"/>
</dbReference>
<accession>A0A4R5G2X4</accession>
<dbReference type="SUPFAM" id="SSF88659">
    <property type="entry name" value="Sigma3 and sigma4 domains of RNA polymerase sigma factors"/>
    <property type="match status" value="1"/>
</dbReference>
<dbReference type="InterPro" id="IPR013324">
    <property type="entry name" value="RNA_pol_sigma_r3/r4-like"/>
</dbReference>
<dbReference type="EMBL" id="SJWY01000310">
    <property type="protein sequence ID" value="TDE69670.1"/>
    <property type="molecule type" value="Genomic_DNA"/>
</dbReference>
<evidence type="ECO:0000313" key="1">
    <source>
        <dbReference type="EMBL" id="TDE69670.1"/>
    </source>
</evidence>
<protein>
    <submittedName>
        <fullName evidence="1">Sigma-70 family RNA polymerase sigma factor</fullName>
    </submittedName>
</protein>
<reference evidence="1 2" key="1">
    <citation type="submission" date="2019-03" db="EMBL/GenBank/DDBJ databases">
        <authorList>
            <person name="Fan P."/>
        </authorList>
    </citation>
    <scope>NUCLEOTIDE SEQUENCE [LARGE SCALE GENOMIC DNA]</scope>
    <source>
        <strain evidence="1 2">KCJ4950</strain>
    </source>
</reference>
<dbReference type="Gene3D" id="1.10.10.10">
    <property type="entry name" value="Winged helix-like DNA-binding domain superfamily/Winged helix DNA-binding domain"/>
    <property type="match status" value="1"/>
</dbReference>
<name>A0A4R5G2X4_9STRE</name>
<dbReference type="Proteomes" id="UP000295231">
    <property type="component" value="Unassembled WGS sequence"/>
</dbReference>
<keyword evidence="2" id="KW-1185">Reference proteome</keyword>
<organism evidence="1 2">
    <name type="scientific">Streptococcus vicugnae</name>
    <dbReference type="NCBI Taxonomy" id="2740579"/>
    <lineage>
        <taxon>Bacteria</taxon>
        <taxon>Bacillati</taxon>
        <taxon>Bacillota</taxon>
        <taxon>Bacilli</taxon>
        <taxon>Lactobacillales</taxon>
        <taxon>Streptococcaceae</taxon>
        <taxon>Streptococcus</taxon>
    </lineage>
</organism>
<proteinExistence type="predicted"/>
<dbReference type="AlphaFoldDB" id="A0A4R5G2X4"/>
<gene>
    <name evidence="1" type="ORF">E0E04_08815</name>
</gene>
<dbReference type="NCBIfam" id="TIGR01636">
    <property type="entry name" value="phage_rinA"/>
    <property type="match status" value="1"/>
</dbReference>
<comment type="caution">
    <text evidence="1">The sequence shown here is derived from an EMBL/GenBank/DDBJ whole genome shotgun (WGS) entry which is preliminary data.</text>
</comment>